<proteinExistence type="predicted"/>
<reference evidence="1" key="1">
    <citation type="submission" date="2020-05" db="EMBL/GenBank/DDBJ databases">
        <title>Large-scale comparative analyses of tick genomes elucidate their genetic diversity and vector capacities.</title>
        <authorList>
            <person name="Jia N."/>
            <person name="Wang J."/>
            <person name="Shi W."/>
            <person name="Du L."/>
            <person name="Sun Y."/>
            <person name="Zhan W."/>
            <person name="Jiang J."/>
            <person name="Wang Q."/>
            <person name="Zhang B."/>
            <person name="Ji P."/>
            <person name="Sakyi L.B."/>
            <person name="Cui X."/>
            <person name="Yuan T."/>
            <person name="Jiang B."/>
            <person name="Yang W."/>
            <person name="Lam T.T.-Y."/>
            <person name="Chang Q."/>
            <person name="Ding S."/>
            <person name="Wang X."/>
            <person name="Zhu J."/>
            <person name="Ruan X."/>
            <person name="Zhao L."/>
            <person name="Wei J."/>
            <person name="Que T."/>
            <person name="Du C."/>
            <person name="Cheng J."/>
            <person name="Dai P."/>
            <person name="Han X."/>
            <person name="Huang E."/>
            <person name="Gao Y."/>
            <person name="Liu J."/>
            <person name="Shao H."/>
            <person name="Ye R."/>
            <person name="Li L."/>
            <person name="Wei W."/>
            <person name="Wang X."/>
            <person name="Wang C."/>
            <person name="Yang T."/>
            <person name="Huo Q."/>
            <person name="Li W."/>
            <person name="Guo W."/>
            <person name="Chen H."/>
            <person name="Zhou L."/>
            <person name="Ni X."/>
            <person name="Tian J."/>
            <person name="Zhou Y."/>
            <person name="Sheng Y."/>
            <person name="Liu T."/>
            <person name="Pan Y."/>
            <person name="Xia L."/>
            <person name="Li J."/>
            <person name="Zhao F."/>
            <person name="Cao W."/>
        </authorList>
    </citation>
    <scope>NUCLEOTIDE SEQUENCE</scope>
    <source>
        <strain evidence="1">Hyas-2018</strain>
    </source>
</reference>
<protein>
    <submittedName>
        <fullName evidence="1">Uncharacterized protein</fullName>
    </submittedName>
</protein>
<dbReference type="EMBL" id="CM023485">
    <property type="protein sequence ID" value="KAH6930918.1"/>
    <property type="molecule type" value="Genomic_DNA"/>
</dbReference>
<evidence type="ECO:0000313" key="2">
    <source>
        <dbReference type="Proteomes" id="UP000821845"/>
    </source>
</evidence>
<dbReference type="Proteomes" id="UP000821845">
    <property type="component" value="Chromosome 5"/>
</dbReference>
<keyword evidence="2" id="KW-1185">Reference proteome</keyword>
<name>A0ACB7SB44_HYAAI</name>
<comment type="caution">
    <text evidence="1">The sequence shown here is derived from an EMBL/GenBank/DDBJ whole genome shotgun (WGS) entry which is preliminary data.</text>
</comment>
<organism evidence="1 2">
    <name type="scientific">Hyalomma asiaticum</name>
    <name type="common">Tick</name>
    <dbReference type="NCBI Taxonomy" id="266040"/>
    <lineage>
        <taxon>Eukaryota</taxon>
        <taxon>Metazoa</taxon>
        <taxon>Ecdysozoa</taxon>
        <taxon>Arthropoda</taxon>
        <taxon>Chelicerata</taxon>
        <taxon>Arachnida</taxon>
        <taxon>Acari</taxon>
        <taxon>Parasitiformes</taxon>
        <taxon>Ixodida</taxon>
        <taxon>Ixodoidea</taxon>
        <taxon>Ixodidae</taxon>
        <taxon>Hyalomminae</taxon>
        <taxon>Hyalomma</taxon>
    </lineage>
</organism>
<sequence>MASTVPPAAHPQPVRVLFFEEQQHPATAMCFNYKKYLSMVRVKCGFDSGFFAAFKKKLASKNTFQKHGILIFDEIHVRKEMRVNATTMSYTGHADFGETERKFQKHAGDKQAYDLTIDFGLDNYNLSFPCHQHKVDIMAQVLHYYVGVQMRQYCKQLKKNESNISKAAEAFEASPPQSTATRIPKLATDSNLPKACVQQSKSQGSYFSTSCIVTGCPCYSLVIACISGGHSVGALR</sequence>
<evidence type="ECO:0000313" key="1">
    <source>
        <dbReference type="EMBL" id="KAH6930918.1"/>
    </source>
</evidence>
<accession>A0ACB7SB44</accession>
<gene>
    <name evidence="1" type="ORF">HPB50_020825</name>
</gene>